<evidence type="ECO:0000313" key="6">
    <source>
        <dbReference type="EMBL" id="EQD52603.1"/>
    </source>
</evidence>
<keyword evidence="4" id="KW-0411">Iron-sulfur</keyword>
<organism evidence="6">
    <name type="scientific">mine drainage metagenome</name>
    <dbReference type="NCBI Taxonomy" id="410659"/>
    <lineage>
        <taxon>unclassified sequences</taxon>
        <taxon>metagenomes</taxon>
        <taxon>ecological metagenomes</taxon>
    </lineage>
</organism>
<accession>T1A6X3</accession>
<feature type="non-terminal residue" evidence="6">
    <location>
        <position position="146"/>
    </location>
</feature>
<dbReference type="GO" id="GO:0003824">
    <property type="term" value="F:catalytic activity"/>
    <property type="evidence" value="ECO:0007669"/>
    <property type="project" value="InterPro"/>
</dbReference>
<dbReference type="EMBL" id="AUZZ01004582">
    <property type="protein sequence ID" value="EQD52603.1"/>
    <property type="molecule type" value="Genomic_DNA"/>
</dbReference>
<dbReference type="InterPro" id="IPR007197">
    <property type="entry name" value="rSAM"/>
</dbReference>
<dbReference type="InterPro" id="IPR050377">
    <property type="entry name" value="Radical_SAM_PqqE_MftC-like"/>
</dbReference>
<dbReference type="SUPFAM" id="SSF102114">
    <property type="entry name" value="Radical SAM enzymes"/>
    <property type="match status" value="1"/>
</dbReference>
<sequence length="146" mass="15818">MLTGGDCLTRPDIVELAAYAKHRGVPVAIAPSVSARLADPLLAQLREQGVSHVSLSLDGATARTHEEIRRVPGHFRATLDAIGRLREAGFRVQINTAVMKHNVRELADIAVLLHGAGVRVWEVFFLVNVGRGDKIDDIDPAEAEDV</sequence>
<dbReference type="InterPro" id="IPR058240">
    <property type="entry name" value="rSAM_sf"/>
</dbReference>
<evidence type="ECO:0000256" key="1">
    <source>
        <dbReference type="ARBA" id="ARBA00022691"/>
    </source>
</evidence>
<dbReference type="GO" id="GO:0051536">
    <property type="term" value="F:iron-sulfur cluster binding"/>
    <property type="evidence" value="ECO:0007669"/>
    <property type="project" value="UniProtKB-KW"/>
</dbReference>
<evidence type="ECO:0000256" key="2">
    <source>
        <dbReference type="ARBA" id="ARBA00022723"/>
    </source>
</evidence>
<dbReference type="Gene3D" id="3.20.20.70">
    <property type="entry name" value="Aldolase class I"/>
    <property type="match status" value="1"/>
</dbReference>
<gene>
    <name evidence="6" type="ORF">B2A_06475</name>
</gene>
<keyword evidence="2" id="KW-0479">Metal-binding</keyword>
<reference evidence="6" key="2">
    <citation type="journal article" date="2014" name="ISME J.">
        <title>Microbial stratification in low pH oxic and suboxic macroscopic growths along an acid mine drainage.</title>
        <authorList>
            <person name="Mendez-Garcia C."/>
            <person name="Mesa V."/>
            <person name="Sprenger R.R."/>
            <person name="Richter M."/>
            <person name="Diez M.S."/>
            <person name="Solano J."/>
            <person name="Bargiela R."/>
            <person name="Golyshina O.V."/>
            <person name="Manteca A."/>
            <person name="Ramos J.L."/>
            <person name="Gallego J.R."/>
            <person name="Llorente I."/>
            <person name="Martins Dos Santos V.A."/>
            <person name="Jensen O.N."/>
            <person name="Pelaez A.I."/>
            <person name="Sanchez J."/>
            <person name="Ferrer M."/>
        </authorList>
    </citation>
    <scope>NUCLEOTIDE SEQUENCE</scope>
</reference>
<comment type="caution">
    <text evidence="6">The sequence shown here is derived from an EMBL/GenBank/DDBJ whole genome shotgun (WGS) entry which is preliminary data.</text>
</comment>
<reference evidence="6" key="1">
    <citation type="submission" date="2013-08" db="EMBL/GenBank/DDBJ databases">
        <authorList>
            <person name="Mendez C."/>
            <person name="Richter M."/>
            <person name="Ferrer M."/>
            <person name="Sanchez J."/>
        </authorList>
    </citation>
    <scope>NUCLEOTIDE SEQUENCE</scope>
</reference>
<protein>
    <submittedName>
        <fullName evidence="6">Radical SAM domain-containing protein</fullName>
    </submittedName>
</protein>
<evidence type="ECO:0000259" key="5">
    <source>
        <dbReference type="PROSITE" id="PS51918"/>
    </source>
</evidence>
<dbReference type="AlphaFoldDB" id="T1A6X3"/>
<dbReference type="GO" id="GO:0046872">
    <property type="term" value="F:metal ion binding"/>
    <property type="evidence" value="ECO:0007669"/>
    <property type="project" value="UniProtKB-KW"/>
</dbReference>
<dbReference type="InterPro" id="IPR013785">
    <property type="entry name" value="Aldolase_TIM"/>
</dbReference>
<dbReference type="Pfam" id="PF04055">
    <property type="entry name" value="Radical_SAM"/>
    <property type="match status" value="1"/>
</dbReference>
<proteinExistence type="predicted"/>
<evidence type="ECO:0000256" key="4">
    <source>
        <dbReference type="ARBA" id="ARBA00023014"/>
    </source>
</evidence>
<dbReference type="CDD" id="cd01335">
    <property type="entry name" value="Radical_SAM"/>
    <property type="match status" value="1"/>
</dbReference>
<keyword evidence="3" id="KW-0408">Iron</keyword>
<feature type="domain" description="Radical SAM core" evidence="5">
    <location>
        <begin position="1"/>
        <end position="146"/>
    </location>
</feature>
<dbReference type="PANTHER" id="PTHR11228:SF34">
    <property type="entry name" value="TUNGSTEN-CONTAINING ALDEHYDE FERREDOXIN OXIDOREDUCTASE COFACTOR MODIFYING PROTEIN"/>
    <property type="match status" value="1"/>
</dbReference>
<keyword evidence="1" id="KW-0949">S-adenosyl-L-methionine</keyword>
<dbReference type="PANTHER" id="PTHR11228">
    <property type="entry name" value="RADICAL SAM DOMAIN PROTEIN"/>
    <property type="match status" value="1"/>
</dbReference>
<name>T1A6X3_9ZZZZ</name>
<dbReference type="PROSITE" id="PS51918">
    <property type="entry name" value="RADICAL_SAM"/>
    <property type="match status" value="1"/>
</dbReference>
<evidence type="ECO:0000256" key="3">
    <source>
        <dbReference type="ARBA" id="ARBA00023004"/>
    </source>
</evidence>